<dbReference type="KEGG" id="tpol:Mal48_15210"/>
<reference evidence="2 3" key="1">
    <citation type="submission" date="2019-02" db="EMBL/GenBank/DDBJ databases">
        <title>Deep-cultivation of Planctomycetes and their phenomic and genomic characterization uncovers novel biology.</title>
        <authorList>
            <person name="Wiegand S."/>
            <person name="Jogler M."/>
            <person name="Boedeker C."/>
            <person name="Pinto D."/>
            <person name="Vollmers J."/>
            <person name="Rivas-Marin E."/>
            <person name="Kohn T."/>
            <person name="Peeters S.H."/>
            <person name="Heuer A."/>
            <person name="Rast P."/>
            <person name="Oberbeckmann S."/>
            <person name="Bunk B."/>
            <person name="Jeske O."/>
            <person name="Meyerdierks A."/>
            <person name="Storesund J.E."/>
            <person name="Kallscheuer N."/>
            <person name="Luecker S."/>
            <person name="Lage O.M."/>
            <person name="Pohl T."/>
            <person name="Merkel B.J."/>
            <person name="Hornburger P."/>
            <person name="Mueller R.-W."/>
            <person name="Bruemmer F."/>
            <person name="Labrenz M."/>
            <person name="Spormann A.M."/>
            <person name="Op den Camp H."/>
            <person name="Overmann J."/>
            <person name="Amann R."/>
            <person name="Jetten M.S.M."/>
            <person name="Mascher T."/>
            <person name="Medema M.H."/>
            <person name="Devos D.P."/>
            <person name="Kaster A.-K."/>
            <person name="Ovreas L."/>
            <person name="Rohde M."/>
            <person name="Galperin M.Y."/>
            <person name="Jogler C."/>
        </authorList>
    </citation>
    <scope>NUCLEOTIDE SEQUENCE [LARGE SCALE GENOMIC DNA]</scope>
    <source>
        <strain evidence="2 3">Mal48</strain>
    </source>
</reference>
<proteinExistence type="predicted"/>
<dbReference type="OrthoDB" id="9799456at2"/>
<dbReference type="EMBL" id="CP036267">
    <property type="protein sequence ID" value="QDT32278.1"/>
    <property type="molecule type" value="Genomic_DNA"/>
</dbReference>
<sequence length="139" mass="16236">MNDTDVAKSKHEEVPEKGPRPLPEVLLWRGVRLRCPRCGEGRLYRNYIKMNDCCSSCSLKLKREPGYYLGATYFNYGATVLSMSAMFLFFRLGMNISVDTILWPLFTFCLIFPLLFFRHARALWLAFDCQFDRSVLDEK</sequence>
<keyword evidence="1" id="KW-0812">Transmembrane</keyword>
<dbReference type="Pfam" id="PF06170">
    <property type="entry name" value="DUF983"/>
    <property type="match status" value="1"/>
</dbReference>
<keyword evidence="1" id="KW-0472">Membrane</keyword>
<evidence type="ECO:0008006" key="4">
    <source>
        <dbReference type="Google" id="ProtNLM"/>
    </source>
</evidence>
<organism evidence="2 3">
    <name type="scientific">Thalassoglobus polymorphus</name>
    <dbReference type="NCBI Taxonomy" id="2527994"/>
    <lineage>
        <taxon>Bacteria</taxon>
        <taxon>Pseudomonadati</taxon>
        <taxon>Planctomycetota</taxon>
        <taxon>Planctomycetia</taxon>
        <taxon>Planctomycetales</taxon>
        <taxon>Planctomycetaceae</taxon>
        <taxon>Thalassoglobus</taxon>
    </lineage>
</organism>
<name>A0A517QKX2_9PLAN</name>
<dbReference type="AlphaFoldDB" id="A0A517QKX2"/>
<gene>
    <name evidence="2" type="ORF">Mal48_15210</name>
</gene>
<evidence type="ECO:0000313" key="3">
    <source>
        <dbReference type="Proteomes" id="UP000315724"/>
    </source>
</evidence>
<evidence type="ECO:0000256" key="1">
    <source>
        <dbReference type="SAM" id="Phobius"/>
    </source>
</evidence>
<feature type="transmembrane region" description="Helical" evidence="1">
    <location>
        <begin position="67"/>
        <end position="89"/>
    </location>
</feature>
<evidence type="ECO:0000313" key="2">
    <source>
        <dbReference type="EMBL" id="QDT32278.1"/>
    </source>
</evidence>
<dbReference type="RefSeq" id="WP_145197432.1">
    <property type="nucleotide sequence ID" value="NZ_CP036267.1"/>
</dbReference>
<keyword evidence="3" id="KW-1185">Reference proteome</keyword>
<protein>
    <recommendedName>
        <fullName evidence="4">DUF983 domain-containing protein</fullName>
    </recommendedName>
</protein>
<dbReference type="InterPro" id="IPR009325">
    <property type="entry name" value="DUF983"/>
</dbReference>
<keyword evidence="1" id="KW-1133">Transmembrane helix</keyword>
<feature type="transmembrane region" description="Helical" evidence="1">
    <location>
        <begin position="101"/>
        <end position="117"/>
    </location>
</feature>
<accession>A0A517QKX2</accession>
<dbReference type="Proteomes" id="UP000315724">
    <property type="component" value="Chromosome"/>
</dbReference>